<evidence type="ECO:0000313" key="2">
    <source>
        <dbReference type="EMBL" id="PZF80098.1"/>
    </source>
</evidence>
<protein>
    <recommendedName>
        <fullName evidence="4">DUF3592 domain-containing protein</fullName>
    </recommendedName>
</protein>
<keyword evidence="3" id="KW-1185">Reference proteome</keyword>
<name>A0A2W2BIG4_9ACTN</name>
<evidence type="ECO:0000256" key="1">
    <source>
        <dbReference type="SAM" id="Phobius"/>
    </source>
</evidence>
<dbReference type="RefSeq" id="WP_111257896.1">
    <property type="nucleotide sequence ID" value="NZ_POTW01000101.1"/>
</dbReference>
<keyword evidence="1" id="KW-1133">Transmembrane helix</keyword>
<gene>
    <name evidence="2" type="ORF">C1I92_27850</name>
</gene>
<proteinExistence type="predicted"/>
<feature type="transmembrane region" description="Helical" evidence="1">
    <location>
        <begin position="6"/>
        <end position="25"/>
    </location>
</feature>
<dbReference type="Proteomes" id="UP000248764">
    <property type="component" value="Unassembled WGS sequence"/>
</dbReference>
<dbReference type="AlphaFoldDB" id="A0A2W2BIG4"/>
<sequence>MDNVLRIVIGLAGLFGAGWSALRVLRMRRDGRPADAVIRESTLHHRTGGQGERSSRWVSTVVFRDDDGEERTAILPGRLTAGETVPILYLPDGSERVVRAGKASFQETFAILGATAAGIALTLLL</sequence>
<organism evidence="2 3">
    <name type="scientific">Jiangella anatolica</name>
    <dbReference type="NCBI Taxonomy" id="2670374"/>
    <lineage>
        <taxon>Bacteria</taxon>
        <taxon>Bacillati</taxon>
        <taxon>Actinomycetota</taxon>
        <taxon>Actinomycetes</taxon>
        <taxon>Jiangellales</taxon>
        <taxon>Jiangellaceae</taxon>
        <taxon>Jiangella</taxon>
    </lineage>
</organism>
<comment type="caution">
    <text evidence="2">The sequence shown here is derived from an EMBL/GenBank/DDBJ whole genome shotgun (WGS) entry which is preliminary data.</text>
</comment>
<evidence type="ECO:0000313" key="3">
    <source>
        <dbReference type="Proteomes" id="UP000248764"/>
    </source>
</evidence>
<dbReference type="EMBL" id="POTW01000101">
    <property type="protein sequence ID" value="PZF80098.1"/>
    <property type="molecule type" value="Genomic_DNA"/>
</dbReference>
<reference evidence="2 3" key="1">
    <citation type="submission" date="2018-01" db="EMBL/GenBank/DDBJ databases">
        <title>Draft genome sequence of Jiangella sp. GTF31.</title>
        <authorList>
            <person name="Sahin N."/>
            <person name="Ay H."/>
            <person name="Saygin H."/>
        </authorList>
    </citation>
    <scope>NUCLEOTIDE SEQUENCE [LARGE SCALE GENOMIC DNA]</scope>
    <source>
        <strain evidence="2 3">GTF31</strain>
    </source>
</reference>
<keyword evidence="1" id="KW-0472">Membrane</keyword>
<keyword evidence="1" id="KW-0812">Transmembrane</keyword>
<evidence type="ECO:0008006" key="4">
    <source>
        <dbReference type="Google" id="ProtNLM"/>
    </source>
</evidence>
<accession>A0A2W2BIG4</accession>